<evidence type="ECO:0000256" key="10">
    <source>
        <dbReference type="SAM" id="MobiDB-lite"/>
    </source>
</evidence>
<feature type="compositionally biased region" description="Polar residues" evidence="10">
    <location>
        <begin position="86"/>
        <end position="95"/>
    </location>
</feature>
<evidence type="ECO:0000256" key="4">
    <source>
        <dbReference type="ARBA" id="ARBA00020622"/>
    </source>
</evidence>
<evidence type="ECO:0000256" key="5">
    <source>
        <dbReference type="ARBA" id="ARBA00022448"/>
    </source>
</evidence>
<keyword evidence="6" id="KW-0509">mRNA transport</keyword>
<feature type="region of interest" description="Disordered" evidence="10">
    <location>
        <begin position="80"/>
        <end position="125"/>
    </location>
</feature>
<sequence>RTRAYNIGSIWWLTSEWSERCARIILPLKFTNKTNIENMSNIDFKSGGGPGLRKDLGGGESAEGLDKIDMSLDDIIRLNRREQHTQRSGTGNRKTLVNGRFSQGRRVGSWASGPSQRGGGVARLGGRGRRMLPVVGRRRGQGVITGLAARRSAALWKGISPLNRPTVTQKPRPLMQRRPAQPTQTDIQRRQHRLAGAQRGQNAAAHRPVQLHRQNAPPIQQIQKEARQATFLFRRGLKVQAQVNSPAPPPAAHRTRPWRTSTTSSGILTVSIDNPTARTQPEPPRAWTLHPPVTPPLAVKQEEEERKPPPKGVPLQFDINSVGKQTAMTLNERFRILKDRRVAAAQSGKAGRFVTVG</sequence>
<evidence type="ECO:0000313" key="11">
    <source>
        <dbReference type="EMBL" id="KAG5847233.1"/>
    </source>
</evidence>
<dbReference type="PANTHER" id="PTHR21038:SF2">
    <property type="entry name" value="UAP56-INTERACTING FACTOR"/>
    <property type="match status" value="1"/>
</dbReference>
<keyword evidence="8" id="KW-0539">Nucleus</keyword>
<dbReference type="Pfam" id="PF07078">
    <property type="entry name" value="FYTT"/>
    <property type="match status" value="1"/>
</dbReference>
<proteinExistence type="inferred from homology"/>
<dbReference type="GO" id="GO:0006406">
    <property type="term" value="P:mRNA export from nucleus"/>
    <property type="evidence" value="ECO:0007669"/>
    <property type="project" value="InterPro"/>
</dbReference>
<feature type="region of interest" description="Disordered" evidence="10">
    <location>
        <begin position="162"/>
        <end position="209"/>
    </location>
</feature>
<comment type="similarity">
    <text evidence="3">Belongs to the UIF family.</text>
</comment>
<feature type="region of interest" description="Disordered" evidence="10">
    <location>
        <begin position="274"/>
        <end position="293"/>
    </location>
</feature>
<keyword evidence="5" id="KW-0813">Transport</keyword>
<evidence type="ECO:0000256" key="3">
    <source>
        <dbReference type="ARBA" id="ARBA00010722"/>
    </source>
</evidence>
<evidence type="ECO:0000256" key="6">
    <source>
        <dbReference type="ARBA" id="ARBA00022816"/>
    </source>
</evidence>
<reference evidence="11" key="1">
    <citation type="submission" date="2021-01" db="EMBL/GenBank/DDBJ databases">
        <title>A chromosome-scale assembly of European eel, Anguilla anguilla.</title>
        <authorList>
            <person name="Henkel C."/>
            <person name="Jong-Raadsen S.A."/>
            <person name="Dufour S."/>
            <person name="Weltzien F.-A."/>
            <person name="Palstra A.P."/>
            <person name="Pelster B."/>
            <person name="Spaink H.P."/>
            <person name="Van Den Thillart G.E."/>
            <person name="Jansen H."/>
            <person name="Zahm M."/>
            <person name="Klopp C."/>
            <person name="Cedric C."/>
            <person name="Louis A."/>
            <person name="Berthelot C."/>
            <person name="Parey E."/>
            <person name="Roest Crollius H."/>
            <person name="Montfort J."/>
            <person name="Robinson-Rechavi M."/>
            <person name="Bucao C."/>
            <person name="Bouchez O."/>
            <person name="Gislard M."/>
            <person name="Lluch J."/>
            <person name="Milhes M."/>
            <person name="Lampietro C."/>
            <person name="Lopez Roques C."/>
            <person name="Donnadieu C."/>
            <person name="Braasch I."/>
            <person name="Desvignes T."/>
            <person name="Postlethwait J."/>
            <person name="Bobe J."/>
            <person name="Guiguen Y."/>
            <person name="Dirks R."/>
        </authorList>
    </citation>
    <scope>NUCLEOTIDE SEQUENCE</scope>
    <source>
        <strain evidence="11">Tag_6206</strain>
        <tissue evidence="11">Liver</tissue>
    </source>
</reference>
<comment type="caution">
    <text evidence="11">The sequence shown here is derived from an EMBL/GenBank/DDBJ whole genome shotgun (WGS) entry which is preliminary data.</text>
</comment>
<feature type="region of interest" description="Disordered" evidence="10">
    <location>
        <begin position="298"/>
        <end position="317"/>
    </location>
</feature>
<protein>
    <recommendedName>
        <fullName evidence="4">UAP56-interacting factor</fullName>
    </recommendedName>
    <alternativeName>
        <fullName evidence="9">Forty-two-three domain-containing protein 1</fullName>
    </alternativeName>
</protein>
<evidence type="ECO:0000256" key="2">
    <source>
        <dbReference type="ARBA" id="ARBA00004642"/>
    </source>
</evidence>
<comment type="subcellular location">
    <subcellularLocation>
        <location evidence="1">Nucleus speckle</location>
    </subcellularLocation>
    <subcellularLocation>
        <location evidence="2">Nucleus</location>
        <location evidence="2">Nucleoplasm</location>
    </subcellularLocation>
</comment>
<keyword evidence="7" id="KW-0694">RNA-binding</keyword>
<dbReference type="PANTHER" id="PTHR21038">
    <property type="entry name" value="40-2-3 PROTEIN-RELATED"/>
    <property type="match status" value="1"/>
</dbReference>
<feature type="non-terminal residue" evidence="11">
    <location>
        <position position="357"/>
    </location>
</feature>
<evidence type="ECO:0000256" key="1">
    <source>
        <dbReference type="ARBA" id="ARBA00004324"/>
    </source>
</evidence>
<accession>A0A9D3MGQ3</accession>
<evidence type="ECO:0000313" key="12">
    <source>
        <dbReference type="Proteomes" id="UP001044222"/>
    </source>
</evidence>
<name>A0A9D3MGQ3_ANGAN</name>
<keyword evidence="12" id="KW-1185">Reference proteome</keyword>
<dbReference type="GO" id="GO:0003729">
    <property type="term" value="F:mRNA binding"/>
    <property type="evidence" value="ECO:0007669"/>
    <property type="project" value="InterPro"/>
</dbReference>
<dbReference type="InterPro" id="IPR009782">
    <property type="entry name" value="FYTTD1"/>
</dbReference>
<evidence type="ECO:0000256" key="7">
    <source>
        <dbReference type="ARBA" id="ARBA00022884"/>
    </source>
</evidence>
<feature type="compositionally biased region" description="Gly residues" evidence="10">
    <location>
        <begin position="116"/>
        <end position="125"/>
    </location>
</feature>
<evidence type="ECO:0000256" key="9">
    <source>
        <dbReference type="ARBA" id="ARBA00030067"/>
    </source>
</evidence>
<dbReference type="GO" id="GO:0016607">
    <property type="term" value="C:nuclear speck"/>
    <property type="evidence" value="ECO:0007669"/>
    <property type="project" value="UniProtKB-SubCell"/>
</dbReference>
<dbReference type="EMBL" id="JAFIRN010000006">
    <property type="protein sequence ID" value="KAG5847233.1"/>
    <property type="molecule type" value="Genomic_DNA"/>
</dbReference>
<dbReference type="AlphaFoldDB" id="A0A9D3MGQ3"/>
<dbReference type="Proteomes" id="UP001044222">
    <property type="component" value="Chromosome 6"/>
</dbReference>
<gene>
    <name evidence="11" type="ORF">ANANG_G00123830</name>
</gene>
<feature type="region of interest" description="Disordered" evidence="10">
    <location>
        <begin position="241"/>
        <end position="262"/>
    </location>
</feature>
<evidence type="ECO:0000256" key="8">
    <source>
        <dbReference type="ARBA" id="ARBA00023242"/>
    </source>
</evidence>
<organism evidence="11 12">
    <name type="scientific">Anguilla anguilla</name>
    <name type="common">European freshwater eel</name>
    <name type="synonym">Muraena anguilla</name>
    <dbReference type="NCBI Taxonomy" id="7936"/>
    <lineage>
        <taxon>Eukaryota</taxon>
        <taxon>Metazoa</taxon>
        <taxon>Chordata</taxon>
        <taxon>Craniata</taxon>
        <taxon>Vertebrata</taxon>
        <taxon>Euteleostomi</taxon>
        <taxon>Actinopterygii</taxon>
        <taxon>Neopterygii</taxon>
        <taxon>Teleostei</taxon>
        <taxon>Anguilliformes</taxon>
        <taxon>Anguillidae</taxon>
        <taxon>Anguilla</taxon>
    </lineage>
</organism>